<name>A0A419IBE3_9PSEU</name>
<keyword evidence="3" id="KW-1185">Reference proteome</keyword>
<feature type="region of interest" description="Disordered" evidence="1">
    <location>
        <begin position="93"/>
        <end position="116"/>
    </location>
</feature>
<dbReference type="Proteomes" id="UP000285112">
    <property type="component" value="Unassembled WGS sequence"/>
</dbReference>
<feature type="compositionally biased region" description="Basic and acidic residues" evidence="1">
    <location>
        <begin position="98"/>
        <end position="116"/>
    </location>
</feature>
<organism evidence="2 3">
    <name type="scientific">Amycolatopsis panacis</name>
    <dbReference type="NCBI Taxonomy" id="2340917"/>
    <lineage>
        <taxon>Bacteria</taxon>
        <taxon>Bacillati</taxon>
        <taxon>Actinomycetota</taxon>
        <taxon>Actinomycetes</taxon>
        <taxon>Pseudonocardiales</taxon>
        <taxon>Pseudonocardiaceae</taxon>
        <taxon>Amycolatopsis</taxon>
    </lineage>
</organism>
<sequence>MSMPYGEKNGGYSYTPDALNGIVGQLHHGEQLLDRVAARAVTGVDAGFSSAGVGAALAGVIRMATAAAGALGGSASKVHAANGAYDDIENTHAGQLKLNDKRDSDPDTQRETHVHG</sequence>
<dbReference type="OrthoDB" id="3626156at2"/>
<accession>A0A419IBE3</accession>
<dbReference type="RefSeq" id="WP_120021621.1">
    <property type="nucleotide sequence ID" value="NZ_QZFV01000021.1"/>
</dbReference>
<comment type="caution">
    <text evidence="2">The sequence shown here is derived from an EMBL/GenBank/DDBJ whole genome shotgun (WGS) entry which is preliminary data.</text>
</comment>
<dbReference type="EMBL" id="QZFV01000021">
    <property type="protein sequence ID" value="RJQ91280.1"/>
    <property type="molecule type" value="Genomic_DNA"/>
</dbReference>
<evidence type="ECO:0000313" key="2">
    <source>
        <dbReference type="EMBL" id="RJQ91280.1"/>
    </source>
</evidence>
<evidence type="ECO:0000256" key="1">
    <source>
        <dbReference type="SAM" id="MobiDB-lite"/>
    </source>
</evidence>
<dbReference type="AlphaFoldDB" id="A0A419IBE3"/>
<evidence type="ECO:0000313" key="3">
    <source>
        <dbReference type="Proteomes" id="UP000285112"/>
    </source>
</evidence>
<proteinExistence type="predicted"/>
<gene>
    <name evidence="2" type="ORF">D5S19_02105</name>
</gene>
<reference evidence="2 3" key="1">
    <citation type="submission" date="2018-09" db="EMBL/GenBank/DDBJ databases">
        <title>YIM PH 21725 draft genome.</title>
        <authorList>
            <person name="Miao C."/>
        </authorList>
    </citation>
    <scope>NUCLEOTIDE SEQUENCE [LARGE SCALE GENOMIC DNA]</scope>
    <source>
        <strain evidence="3">YIM PH21725</strain>
    </source>
</reference>
<protein>
    <submittedName>
        <fullName evidence="2">Uncharacterized protein</fullName>
    </submittedName>
</protein>